<dbReference type="InterPro" id="IPR022002">
    <property type="entry name" value="ChsH2_Znr"/>
</dbReference>
<dbReference type="InterPro" id="IPR052513">
    <property type="entry name" value="Thioester_dehydratase-like"/>
</dbReference>
<dbReference type="AlphaFoldDB" id="A0A1X1WHZ8"/>
<proteinExistence type="predicted"/>
<dbReference type="GO" id="GO:0003677">
    <property type="term" value="F:DNA binding"/>
    <property type="evidence" value="ECO:0007669"/>
    <property type="project" value="UniProtKB-KW"/>
</dbReference>
<feature type="domain" description="ChsH2 rubredoxin-like zinc ribbon" evidence="2">
    <location>
        <begin position="21"/>
        <end position="56"/>
    </location>
</feature>
<evidence type="ECO:0000259" key="2">
    <source>
        <dbReference type="Pfam" id="PF12172"/>
    </source>
</evidence>
<dbReference type="RefSeq" id="WP_234814085.1">
    <property type="nucleotide sequence ID" value="NZ_LQPC01000037.1"/>
</dbReference>
<dbReference type="InterPro" id="IPR002878">
    <property type="entry name" value="ChsH2_C"/>
</dbReference>
<sequence length="134" mass="14651">MTATDSGIPVPEPSAVSAPFWAATRERELHMQRCAGCARLVWYPRFACPHCGHDELRWERLSGRGVLYAVSVHHRPALPALADKVPYSVVLVDLEEGVRIMSNVFGPPPAVGAVVRLAWTPLPDGRNLPAFESA</sequence>
<dbReference type="PANTHER" id="PTHR34075">
    <property type="entry name" value="BLR3430 PROTEIN"/>
    <property type="match status" value="1"/>
</dbReference>
<name>A0A1X1WHZ8_MYCIR</name>
<organism evidence="3 4">
    <name type="scientific">Mycolicibacterium iranicum</name>
    <name type="common">Mycobacterium iranicum</name>
    <dbReference type="NCBI Taxonomy" id="912594"/>
    <lineage>
        <taxon>Bacteria</taxon>
        <taxon>Bacillati</taxon>
        <taxon>Actinomycetota</taxon>
        <taxon>Actinomycetes</taxon>
        <taxon>Mycobacteriales</taxon>
        <taxon>Mycobacteriaceae</taxon>
        <taxon>Mycolicibacterium</taxon>
    </lineage>
</organism>
<dbReference type="Proteomes" id="UP000193622">
    <property type="component" value="Unassembled WGS sequence"/>
</dbReference>
<reference evidence="3 4" key="1">
    <citation type="submission" date="2016-01" db="EMBL/GenBank/DDBJ databases">
        <title>The new phylogeny of the genus Mycobacterium.</title>
        <authorList>
            <person name="Tarcisio F."/>
            <person name="Conor M."/>
            <person name="Antonella G."/>
            <person name="Elisabetta G."/>
            <person name="Giulia F.S."/>
            <person name="Sara T."/>
            <person name="Anna F."/>
            <person name="Clotilde B."/>
            <person name="Roberto B."/>
            <person name="Veronica D.S."/>
            <person name="Fabio R."/>
            <person name="Monica P."/>
            <person name="Olivier J."/>
            <person name="Enrico T."/>
            <person name="Nicola S."/>
        </authorList>
    </citation>
    <scope>NUCLEOTIDE SEQUENCE [LARGE SCALE GENOMIC DNA]</scope>
    <source>
        <strain evidence="3 4">DSM 45541</strain>
    </source>
</reference>
<dbReference type="EMBL" id="LQPC01000037">
    <property type="protein sequence ID" value="ORV86225.1"/>
    <property type="molecule type" value="Genomic_DNA"/>
</dbReference>
<dbReference type="PANTHER" id="PTHR34075:SF5">
    <property type="entry name" value="BLR3430 PROTEIN"/>
    <property type="match status" value="1"/>
</dbReference>
<keyword evidence="3" id="KW-0238">DNA-binding</keyword>
<dbReference type="Pfam" id="PF12172">
    <property type="entry name" value="zf-ChsH2"/>
    <property type="match status" value="1"/>
</dbReference>
<evidence type="ECO:0000259" key="1">
    <source>
        <dbReference type="Pfam" id="PF01796"/>
    </source>
</evidence>
<protein>
    <submittedName>
        <fullName evidence="3">DNA-binding protein</fullName>
    </submittedName>
</protein>
<dbReference type="InterPro" id="IPR012340">
    <property type="entry name" value="NA-bd_OB-fold"/>
</dbReference>
<evidence type="ECO:0000313" key="4">
    <source>
        <dbReference type="Proteomes" id="UP000193622"/>
    </source>
</evidence>
<feature type="domain" description="ChsH2 C-terminal OB-fold" evidence="1">
    <location>
        <begin position="58"/>
        <end position="119"/>
    </location>
</feature>
<evidence type="ECO:0000313" key="3">
    <source>
        <dbReference type="EMBL" id="ORV86225.1"/>
    </source>
</evidence>
<accession>A0A1X1WHZ8</accession>
<dbReference type="Pfam" id="PF01796">
    <property type="entry name" value="OB_ChsH2_C"/>
    <property type="match status" value="1"/>
</dbReference>
<comment type="caution">
    <text evidence="3">The sequence shown here is derived from an EMBL/GenBank/DDBJ whole genome shotgun (WGS) entry which is preliminary data.</text>
</comment>
<dbReference type="Gene3D" id="6.10.30.10">
    <property type="match status" value="1"/>
</dbReference>
<dbReference type="SUPFAM" id="SSF50249">
    <property type="entry name" value="Nucleic acid-binding proteins"/>
    <property type="match status" value="1"/>
</dbReference>
<gene>
    <name evidence="3" type="ORF">AWC12_19300</name>
</gene>